<name>F7QZL0_9LACO</name>
<dbReference type="EMBL" id="AFOJ01000003">
    <property type="protein sequence ID" value="EGM52931.1"/>
    <property type="molecule type" value="Genomic_DNA"/>
</dbReference>
<dbReference type="AlphaFoldDB" id="F7QZL0"/>
<evidence type="ECO:0000313" key="2">
    <source>
        <dbReference type="Proteomes" id="UP000002971"/>
    </source>
</evidence>
<accession>F7QZL0</accession>
<proteinExistence type="predicted"/>
<comment type="caution">
    <text evidence="1">The sequence shown here is derived from an EMBL/GenBank/DDBJ whole genome shotgun (WGS) entry which is preliminary data.</text>
</comment>
<reference evidence="1 2" key="1">
    <citation type="journal article" date="2011" name="J. Bacteriol.">
        <title>Genome Sequence of Lactobacillus ruminis SPM0211, Isolated from a Fecal Sample from a Healthy Korean.</title>
        <authorList>
            <person name="Lee S."/>
            <person name="Cho Y.J."/>
            <person name="Lee A.H."/>
            <person name="Chun J."/>
            <person name="Ha N.J."/>
            <person name="Ko G."/>
        </authorList>
    </citation>
    <scope>NUCLEOTIDE SEQUENCE [LARGE SCALE GENOMIC DNA]</scope>
    <source>
        <strain evidence="1 2">SPM0211</strain>
    </source>
</reference>
<evidence type="ECO:0000313" key="1">
    <source>
        <dbReference type="EMBL" id="EGM52931.1"/>
    </source>
</evidence>
<dbReference type="Proteomes" id="UP000002971">
    <property type="component" value="Unassembled WGS sequence"/>
</dbReference>
<sequence>MSVNAELLPNAVLDKSAHQAILGYFRHGRQYAKTE</sequence>
<gene>
    <name evidence="1" type="ORF">LRU_00866</name>
</gene>
<organism evidence="1 2">
    <name type="scientific">Ligilactobacillus ruminis SPM0211</name>
    <dbReference type="NCBI Taxonomy" id="1040964"/>
    <lineage>
        <taxon>Bacteria</taxon>
        <taxon>Bacillati</taxon>
        <taxon>Bacillota</taxon>
        <taxon>Bacilli</taxon>
        <taxon>Lactobacillales</taxon>
        <taxon>Lactobacillaceae</taxon>
        <taxon>Ligilactobacillus</taxon>
    </lineage>
</organism>
<protein>
    <submittedName>
        <fullName evidence="1">Uncharacterized protein</fullName>
    </submittedName>
</protein>